<evidence type="ECO:0000313" key="9">
    <source>
        <dbReference type="EMBL" id="MBC8568998.1"/>
    </source>
</evidence>
<evidence type="ECO:0000256" key="5">
    <source>
        <dbReference type="ARBA" id="ARBA00023049"/>
    </source>
</evidence>
<dbReference type="PANTHER" id="PTHR11804:SF84">
    <property type="entry name" value="SACCHAROLYSIN"/>
    <property type="match status" value="1"/>
</dbReference>
<evidence type="ECO:0000256" key="1">
    <source>
        <dbReference type="ARBA" id="ARBA00022670"/>
    </source>
</evidence>
<dbReference type="Gene3D" id="1.10.1370.20">
    <property type="entry name" value="Oligoendopeptidase f, C-terminal domain"/>
    <property type="match status" value="1"/>
</dbReference>
<dbReference type="CDD" id="cd09608">
    <property type="entry name" value="M3B_PepF"/>
    <property type="match status" value="1"/>
</dbReference>
<organism evidence="9 10">
    <name type="scientific">Lentihominibacter hominis</name>
    <dbReference type="NCBI Taxonomy" id="2763645"/>
    <lineage>
        <taxon>Bacteria</taxon>
        <taxon>Bacillati</taxon>
        <taxon>Bacillota</taxon>
        <taxon>Clostridia</taxon>
        <taxon>Peptostreptococcales</taxon>
        <taxon>Anaerovoracaceae</taxon>
        <taxon>Lentihominibacter</taxon>
    </lineage>
</organism>
<accession>A0A926IAA4</accession>
<keyword evidence="3 6" id="KW-0378">Hydrolase</keyword>
<evidence type="ECO:0000256" key="4">
    <source>
        <dbReference type="ARBA" id="ARBA00022833"/>
    </source>
</evidence>
<dbReference type="Gene3D" id="1.10.287.830">
    <property type="entry name" value="putative peptidase helix hairpin domain like"/>
    <property type="match status" value="1"/>
</dbReference>
<dbReference type="InterPro" id="IPR013647">
    <property type="entry name" value="OligopepF_N_dom"/>
</dbReference>
<evidence type="ECO:0000259" key="8">
    <source>
        <dbReference type="Pfam" id="PF08439"/>
    </source>
</evidence>
<dbReference type="GO" id="GO:0046872">
    <property type="term" value="F:metal ion binding"/>
    <property type="evidence" value="ECO:0007669"/>
    <property type="project" value="UniProtKB-UniRule"/>
</dbReference>
<keyword evidence="4 6" id="KW-0862">Zinc</keyword>
<sequence>MNSKELKTREQIDKKYKWNIEAMICDESSVNSDLDSIKDRAEKYAADYSGRLAENAETLLAAYTERDLIWRDLEKIFVYARMRRDENNAESKYQAMTSKCSTVIAAVSSSMSFFTPELLSASDKTILDFIKKEPGLKEYEFAIKDTLRQKAHILSEEEENILAQMSEVTGATNDIFTMLNNADIKFGSIIDEDGDKIQVTHGNYIKFMESHNRNVRKAAYDSMYTSYKDLVNTIASCYSYNTKTDVIGSRIRKFDSARAAALSGDNIPANVYDNLISVVNENLPVMHRYVQLRKKMLGLDKMYMYDMYVPLIELPNKTVPYEEALDIMRAGLSPLGSEYIEKMNEGISQGWIDVYENKGKTSGAYSFGSYDSYPYILLNYTDTLKDVFTIVHEMGHSMHSRYTRDNQPYIYGSHSIFTAEVASTVNESLLMQYLLNKETDTEMRKYLLNLHLEEFRTTLFRQTMFAEFEDITHKTIENGQVLTAERMCEQYEALNAKYYGDAVEKDDTIKYEWARIPHFYNAFYVYKYATGYSAATAISDKILTEGEPARKAYIEFLKTGESDYPIELLKIAGVDMSTPAPIEKAMNTFKNLLDEFEKLV</sequence>
<dbReference type="EC" id="3.4.24.-" evidence="6"/>
<dbReference type="GO" id="GO:0006518">
    <property type="term" value="P:peptide metabolic process"/>
    <property type="evidence" value="ECO:0007669"/>
    <property type="project" value="TreeGrafter"/>
</dbReference>
<dbReference type="Gene3D" id="1.20.140.70">
    <property type="entry name" value="Oligopeptidase f, N-terminal domain"/>
    <property type="match status" value="1"/>
</dbReference>
<dbReference type="InterPro" id="IPR042088">
    <property type="entry name" value="OligoPept_F_C"/>
</dbReference>
<keyword evidence="1 6" id="KW-0645">Protease</keyword>
<keyword evidence="10" id="KW-1185">Reference proteome</keyword>
<dbReference type="GO" id="GO:0004222">
    <property type="term" value="F:metalloendopeptidase activity"/>
    <property type="evidence" value="ECO:0007669"/>
    <property type="project" value="UniProtKB-UniRule"/>
</dbReference>
<dbReference type="GO" id="GO:0006508">
    <property type="term" value="P:proteolysis"/>
    <property type="evidence" value="ECO:0007669"/>
    <property type="project" value="UniProtKB-KW"/>
</dbReference>
<dbReference type="PANTHER" id="PTHR11804">
    <property type="entry name" value="PROTEASE M3 THIMET OLIGOPEPTIDASE-RELATED"/>
    <property type="match status" value="1"/>
</dbReference>
<dbReference type="NCBIfam" id="TIGR00181">
    <property type="entry name" value="pepF"/>
    <property type="match status" value="1"/>
</dbReference>
<comment type="function">
    <text evidence="6">Has oligopeptidase activity and degrades a variety of small bioactive peptides.</text>
</comment>
<evidence type="ECO:0000313" key="10">
    <source>
        <dbReference type="Proteomes" id="UP000610862"/>
    </source>
</evidence>
<keyword evidence="2 6" id="KW-0479">Metal-binding</keyword>
<dbReference type="InterPro" id="IPR004438">
    <property type="entry name" value="Peptidase_M3B"/>
</dbReference>
<comment type="caution">
    <text evidence="9">The sequence shown here is derived from an EMBL/GenBank/DDBJ whole genome shotgun (WGS) entry which is preliminary data.</text>
</comment>
<comment type="cofactor">
    <cofactor evidence="6">
        <name>Zn(2+)</name>
        <dbReference type="ChEBI" id="CHEBI:29105"/>
    </cofactor>
    <text evidence="6">Binds 1 zinc ion.</text>
</comment>
<dbReference type="EMBL" id="JACRTA010000003">
    <property type="protein sequence ID" value="MBC8568998.1"/>
    <property type="molecule type" value="Genomic_DNA"/>
</dbReference>
<evidence type="ECO:0000256" key="3">
    <source>
        <dbReference type="ARBA" id="ARBA00022801"/>
    </source>
</evidence>
<dbReference type="AlphaFoldDB" id="A0A926IAA4"/>
<protein>
    <recommendedName>
        <fullName evidence="6">Oligopeptidase F</fullName>
        <ecNumber evidence="6">3.4.24.-</ecNumber>
    </recommendedName>
</protein>
<dbReference type="InterPro" id="IPR045090">
    <property type="entry name" value="Pept_M3A_M3B"/>
</dbReference>
<dbReference type="Pfam" id="PF01432">
    <property type="entry name" value="Peptidase_M3"/>
    <property type="match status" value="1"/>
</dbReference>
<gene>
    <name evidence="9" type="primary">pepF</name>
    <name evidence="9" type="ORF">H8692_09540</name>
</gene>
<dbReference type="Proteomes" id="UP000610862">
    <property type="component" value="Unassembled WGS sequence"/>
</dbReference>
<feature type="domain" description="Peptidase M3A/M3B catalytic" evidence="7">
    <location>
        <begin position="207"/>
        <end position="587"/>
    </location>
</feature>
<feature type="domain" description="Oligopeptidase F N-terminal" evidence="8">
    <location>
        <begin position="117"/>
        <end position="186"/>
    </location>
</feature>
<evidence type="ECO:0000259" key="7">
    <source>
        <dbReference type="Pfam" id="PF01432"/>
    </source>
</evidence>
<dbReference type="Pfam" id="PF08439">
    <property type="entry name" value="Peptidase_M3_N"/>
    <property type="match status" value="1"/>
</dbReference>
<dbReference type="InterPro" id="IPR001567">
    <property type="entry name" value="Pept_M3A_M3B_dom"/>
</dbReference>
<reference evidence="9" key="1">
    <citation type="submission" date="2020-08" db="EMBL/GenBank/DDBJ databases">
        <title>Genome public.</title>
        <authorList>
            <person name="Liu C."/>
            <person name="Sun Q."/>
        </authorList>
    </citation>
    <scope>NUCLEOTIDE SEQUENCE</scope>
    <source>
        <strain evidence="9">NSJ-24</strain>
    </source>
</reference>
<proteinExistence type="inferred from homology"/>
<comment type="similarity">
    <text evidence="6">Belongs to the peptidase M3B family.</text>
</comment>
<dbReference type="RefSeq" id="WP_187525576.1">
    <property type="nucleotide sequence ID" value="NZ_JACRTA010000003.1"/>
</dbReference>
<keyword evidence="5 6" id="KW-0482">Metalloprotease</keyword>
<evidence type="ECO:0000256" key="6">
    <source>
        <dbReference type="RuleBase" id="RU368091"/>
    </source>
</evidence>
<dbReference type="SUPFAM" id="SSF55486">
    <property type="entry name" value="Metalloproteases ('zincins'), catalytic domain"/>
    <property type="match status" value="1"/>
</dbReference>
<evidence type="ECO:0000256" key="2">
    <source>
        <dbReference type="ARBA" id="ARBA00022723"/>
    </source>
</evidence>
<name>A0A926IAA4_9FIRM</name>